<dbReference type="Pfam" id="PF13401">
    <property type="entry name" value="AAA_22"/>
    <property type="match status" value="1"/>
</dbReference>
<dbReference type="InterPro" id="IPR049945">
    <property type="entry name" value="AAA_22"/>
</dbReference>
<evidence type="ECO:0000313" key="3">
    <source>
        <dbReference type="Proteomes" id="UP000199169"/>
    </source>
</evidence>
<organism evidence="2 3">
    <name type="scientific">Candidatus Accumulibacter aalborgensis</name>
    <dbReference type="NCBI Taxonomy" id="1860102"/>
    <lineage>
        <taxon>Bacteria</taxon>
        <taxon>Pseudomonadati</taxon>
        <taxon>Pseudomonadota</taxon>
        <taxon>Betaproteobacteria</taxon>
        <taxon>Candidatus Accumulibacter</taxon>
    </lineage>
</organism>
<keyword evidence="3" id="KW-1185">Reference proteome</keyword>
<dbReference type="SUPFAM" id="SSF52540">
    <property type="entry name" value="P-loop containing nucleoside triphosphate hydrolases"/>
    <property type="match status" value="1"/>
</dbReference>
<reference evidence="2 3" key="1">
    <citation type="submission" date="2016-06" db="EMBL/GenBank/DDBJ databases">
        <authorList>
            <person name="Kjaerup R.B."/>
            <person name="Dalgaard T.S."/>
            <person name="Juul-Madsen H.R."/>
        </authorList>
    </citation>
    <scope>NUCLEOTIDE SEQUENCE [LARGE SCALE GENOMIC DNA]</scope>
    <source>
        <strain evidence="2">3</strain>
    </source>
</reference>
<dbReference type="InterPro" id="IPR027417">
    <property type="entry name" value="P-loop_NTPase"/>
</dbReference>
<dbReference type="AlphaFoldDB" id="A0A1A8XEM5"/>
<dbReference type="EMBL" id="FLQX01000001">
    <property type="protein sequence ID" value="SBT03186.1"/>
    <property type="molecule type" value="Genomic_DNA"/>
</dbReference>
<dbReference type="PANTHER" id="PTHR35894:SF7">
    <property type="entry name" value="GENERAL SECRETION PATHWAY PROTEIN A-RELATED"/>
    <property type="match status" value="1"/>
</dbReference>
<dbReference type="CDD" id="cd00009">
    <property type="entry name" value="AAA"/>
    <property type="match status" value="1"/>
</dbReference>
<evidence type="ECO:0000313" key="2">
    <source>
        <dbReference type="EMBL" id="SBT03186.1"/>
    </source>
</evidence>
<proteinExistence type="predicted"/>
<dbReference type="STRING" id="1860102.ACCAA_10117"/>
<accession>A0A1A8XEM5</accession>
<name>A0A1A8XEM5_9PROT</name>
<dbReference type="Proteomes" id="UP000199169">
    <property type="component" value="Unassembled WGS sequence"/>
</dbReference>
<dbReference type="GO" id="GO:0016887">
    <property type="term" value="F:ATP hydrolysis activity"/>
    <property type="evidence" value="ECO:0007669"/>
    <property type="project" value="InterPro"/>
</dbReference>
<gene>
    <name evidence="2" type="ORF">ACCAA_10117</name>
</gene>
<feature type="domain" description="ORC1/DEAH AAA+ ATPase" evidence="1">
    <location>
        <begin position="48"/>
        <end position="178"/>
    </location>
</feature>
<dbReference type="InterPro" id="IPR052026">
    <property type="entry name" value="ExeA_AAA_ATPase_DNA-bind"/>
</dbReference>
<dbReference type="PANTHER" id="PTHR35894">
    <property type="entry name" value="GENERAL SECRETION PATHWAY PROTEIN A-RELATED"/>
    <property type="match status" value="1"/>
</dbReference>
<sequence>MLAAERTLYLNHFGLTELPFGITPDTSFAYSVQYHQEALNTLLLALNEGEGFVKISGEVGTGKTLLCRRLLQTLDDGWVTAYLPNPNLAPDTLFLALAEELGITDASGLDQYHLVRRIGRVLLAYAEDNKRVVVCIDEAQAMPVETLEALRLLSNLETEKRKLLQIALFGQPELDAKLHRPEARQLLQRIAFHYRLDGLKKGEIGNYVAHRLRVAGYRGEGLFTPAALRALYRASGGTPRLINILAHKSLLSVFGEGRQTATVRHVRLARRDTDGARRVGWLWG</sequence>
<dbReference type="Gene3D" id="3.40.50.300">
    <property type="entry name" value="P-loop containing nucleotide triphosphate hydrolases"/>
    <property type="match status" value="1"/>
</dbReference>
<evidence type="ECO:0000259" key="1">
    <source>
        <dbReference type="Pfam" id="PF13401"/>
    </source>
</evidence>
<protein>
    <submittedName>
        <fullName evidence="2">General secretion pathway protein, ATPase</fullName>
    </submittedName>
</protein>